<evidence type="ECO:0000313" key="14">
    <source>
        <dbReference type="Proteomes" id="UP000664399"/>
    </source>
</evidence>
<comment type="subcellular location">
    <subcellularLocation>
        <location evidence="1">Cell inner membrane</location>
        <topology evidence="1">Single-pass membrane protein</topology>
        <orientation evidence="1">Periplasmic side</orientation>
    </subcellularLocation>
</comment>
<dbReference type="PANTHER" id="PTHR33446">
    <property type="entry name" value="PROTEIN TONB-RELATED"/>
    <property type="match status" value="1"/>
</dbReference>
<sequence>MDNARTIPSADLWLSSTARQRLIPSDDLAEGRQVSFRAYWRPACVLALVLAVHVFVAGGLLLWPHQHLAGGVHATVAMVFEPPAPPTPLPDQTTPLEDVPPHSIAPPSVPQAESDLPSISLPRKLSTPQSSVAAPSIAPATARSMAAAAPVLAKPPAVAQPEGAEKLSCSPVHARYPAMARQLQEEGEALVQVVLDAAGQVVEAHLIRSTGYDDLDEQAVLTARSMRCTPPAHSPLTGRIPVGFHIQ</sequence>
<dbReference type="InterPro" id="IPR006260">
    <property type="entry name" value="TonB/TolA_C"/>
</dbReference>
<protein>
    <submittedName>
        <fullName evidence="13">Energy transducer TonB</fullName>
    </submittedName>
</protein>
<keyword evidence="4" id="KW-1003">Cell membrane</keyword>
<comment type="similarity">
    <text evidence="2">Belongs to the TonB family.</text>
</comment>
<evidence type="ECO:0000256" key="11">
    <source>
        <dbReference type="SAM" id="Phobius"/>
    </source>
</evidence>
<evidence type="ECO:0000256" key="3">
    <source>
        <dbReference type="ARBA" id="ARBA00022448"/>
    </source>
</evidence>
<evidence type="ECO:0000256" key="5">
    <source>
        <dbReference type="ARBA" id="ARBA00022519"/>
    </source>
</evidence>
<evidence type="ECO:0000256" key="8">
    <source>
        <dbReference type="ARBA" id="ARBA00022989"/>
    </source>
</evidence>
<keyword evidence="6 11" id="KW-0812">Transmembrane</keyword>
<dbReference type="Proteomes" id="UP000664399">
    <property type="component" value="Unassembled WGS sequence"/>
</dbReference>
<comment type="caution">
    <text evidence="13">The sequence shown here is derived from an EMBL/GenBank/DDBJ whole genome shotgun (WGS) entry which is preliminary data.</text>
</comment>
<evidence type="ECO:0000256" key="2">
    <source>
        <dbReference type="ARBA" id="ARBA00006555"/>
    </source>
</evidence>
<feature type="transmembrane region" description="Helical" evidence="11">
    <location>
        <begin position="39"/>
        <end position="63"/>
    </location>
</feature>
<keyword evidence="3" id="KW-0813">Transport</keyword>
<dbReference type="SUPFAM" id="SSF74653">
    <property type="entry name" value="TolA/TonB C-terminal domain"/>
    <property type="match status" value="1"/>
</dbReference>
<dbReference type="PANTHER" id="PTHR33446:SF2">
    <property type="entry name" value="PROTEIN TONB"/>
    <property type="match status" value="1"/>
</dbReference>
<keyword evidence="5" id="KW-0997">Cell inner membrane</keyword>
<accession>A0ABS3LNM7</accession>
<dbReference type="EMBL" id="JAFVMG010000012">
    <property type="protein sequence ID" value="MBO1328957.1"/>
    <property type="molecule type" value="Genomic_DNA"/>
</dbReference>
<dbReference type="NCBIfam" id="TIGR01352">
    <property type="entry name" value="tonB_Cterm"/>
    <property type="match status" value="1"/>
</dbReference>
<dbReference type="PROSITE" id="PS52015">
    <property type="entry name" value="TONB_CTD"/>
    <property type="match status" value="1"/>
</dbReference>
<dbReference type="RefSeq" id="WP_207854834.1">
    <property type="nucleotide sequence ID" value="NZ_JAFVMG010000012.1"/>
</dbReference>
<evidence type="ECO:0000256" key="4">
    <source>
        <dbReference type="ARBA" id="ARBA00022475"/>
    </source>
</evidence>
<evidence type="ECO:0000256" key="9">
    <source>
        <dbReference type="ARBA" id="ARBA00023136"/>
    </source>
</evidence>
<dbReference type="InterPro" id="IPR037682">
    <property type="entry name" value="TonB_C"/>
</dbReference>
<dbReference type="Gene3D" id="3.30.1150.10">
    <property type="match status" value="1"/>
</dbReference>
<feature type="domain" description="TonB C-terminal" evidence="12">
    <location>
        <begin position="161"/>
        <end position="247"/>
    </location>
</feature>
<evidence type="ECO:0000256" key="6">
    <source>
        <dbReference type="ARBA" id="ARBA00022692"/>
    </source>
</evidence>
<dbReference type="Pfam" id="PF03544">
    <property type="entry name" value="TonB_C"/>
    <property type="match status" value="1"/>
</dbReference>
<reference evidence="13 14" key="1">
    <citation type="submission" date="2021-03" db="EMBL/GenBank/DDBJ databases">
        <title>The complete genome sequence of Acetobacter suratthaniensis TBRC 1719.</title>
        <authorList>
            <person name="Charoenyingcharoen P."/>
            <person name="Yukphan P."/>
        </authorList>
    </citation>
    <scope>NUCLEOTIDE SEQUENCE [LARGE SCALE GENOMIC DNA]</scope>
    <source>
        <strain evidence="13 14">TBRC 1719</strain>
    </source>
</reference>
<dbReference type="InterPro" id="IPR051045">
    <property type="entry name" value="TonB-dependent_transducer"/>
</dbReference>
<keyword evidence="9 11" id="KW-0472">Membrane</keyword>
<keyword evidence="14" id="KW-1185">Reference proteome</keyword>
<proteinExistence type="inferred from homology"/>
<keyword evidence="8 11" id="KW-1133">Transmembrane helix</keyword>
<name>A0ABS3LNM7_9PROT</name>
<evidence type="ECO:0000313" key="13">
    <source>
        <dbReference type="EMBL" id="MBO1328957.1"/>
    </source>
</evidence>
<organism evidence="13 14">
    <name type="scientific">Acetobacter suratthaniensis</name>
    <dbReference type="NCBI Taxonomy" id="1502841"/>
    <lineage>
        <taxon>Bacteria</taxon>
        <taxon>Pseudomonadati</taxon>
        <taxon>Pseudomonadota</taxon>
        <taxon>Alphaproteobacteria</taxon>
        <taxon>Acetobacterales</taxon>
        <taxon>Acetobacteraceae</taxon>
        <taxon>Acetobacter</taxon>
    </lineage>
</organism>
<feature type="region of interest" description="Disordered" evidence="10">
    <location>
        <begin position="83"/>
        <end position="126"/>
    </location>
</feature>
<evidence type="ECO:0000256" key="10">
    <source>
        <dbReference type="SAM" id="MobiDB-lite"/>
    </source>
</evidence>
<gene>
    <name evidence="13" type="ORF">J2D75_10800</name>
</gene>
<evidence type="ECO:0000259" key="12">
    <source>
        <dbReference type="PROSITE" id="PS52015"/>
    </source>
</evidence>
<evidence type="ECO:0000256" key="1">
    <source>
        <dbReference type="ARBA" id="ARBA00004383"/>
    </source>
</evidence>
<keyword evidence="7" id="KW-0653">Protein transport</keyword>
<evidence type="ECO:0000256" key="7">
    <source>
        <dbReference type="ARBA" id="ARBA00022927"/>
    </source>
</evidence>